<evidence type="ECO:0000313" key="17">
    <source>
        <dbReference type="Proteomes" id="UP000749559"/>
    </source>
</evidence>
<evidence type="ECO:0000256" key="11">
    <source>
        <dbReference type="ARBA" id="ARBA00023034"/>
    </source>
</evidence>
<protein>
    <recommendedName>
        <fullName evidence="15">Hexosyltransferase</fullName>
        <ecNumber evidence="15">2.4.1.-</ecNumber>
    </recommendedName>
</protein>
<evidence type="ECO:0000256" key="9">
    <source>
        <dbReference type="ARBA" id="ARBA00022968"/>
    </source>
</evidence>
<comment type="caution">
    <text evidence="16">The sequence shown here is derived from an EMBL/GenBank/DDBJ whole genome shotgun (WGS) entry which is preliminary data.</text>
</comment>
<keyword evidence="6" id="KW-0808">Transferase</keyword>
<evidence type="ECO:0000256" key="5">
    <source>
        <dbReference type="ARBA" id="ARBA00022676"/>
    </source>
</evidence>
<keyword evidence="5 15" id="KW-0328">Glycosyltransferase</keyword>
<evidence type="ECO:0000256" key="8">
    <source>
        <dbReference type="ARBA" id="ARBA00022824"/>
    </source>
</evidence>
<evidence type="ECO:0000256" key="14">
    <source>
        <dbReference type="ARBA" id="ARBA00047667"/>
    </source>
</evidence>
<evidence type="ECO:0000256" key="10">
    <source>
        <dbReference type="ARBA" id="ARBA00022989"/>
    </source>
</evidence>
<evidence type="ECO:0000256" key="7">
    <source>
        <dbReference type="ARBA" id="ARBA00022692"/>
    </source>
</evidence>
<keyword evidence="8" id="KW-0256">Endoplasmic reticulum</keyword>
<keyword evidence="11 15" id="KW-0333">Golgi apparatus</keyword>
<keyword evidence="7" id="KW-0812">Transmembrane</keyword>
<dbReference type="GO" id="GO:0008194">
    <property type="term" value="F:UDP-glycosyltransferase activity"/>
    <property type="evidence" value="ECO:0007669"/>
    <property type="project" value="TreeGrafter"/>
</dbReference>
<dbReference type="EC" id="2.4.1.-" evidence="15"/>
<dbReference type="GO" id="GO:0016758">
    <property type="term" value="F:hexosyltransferase activity"/>
    <property type="evidence" value="ECO:0007669"/>
    <property type="project" value="InterPro"/>
</dbReference>
<evidence type="ECO:0000256" key="13">
    <source>
        <dbReference type="ARBA" id="ARBA00023180"/>
    </source>
</evidence>
<sequence length="480" mass="55228">MCQLFLGVFFALIAILMYYVILQYEDHKEVPHYHIIVGVMSARNHYKQRQAIRDTWLAHSQTQANISNKVVVKFVLGKKACHIPPEDRLDPYSCERWDVQVSDWENDITVAKVDNTSPSIKQVTAIEQLTFKVHHPIVITKIGLLAGDTMHLNYKVKLVDSLNGETIASAVFSDSQPGLPQEGFRYRAVENYLLPKHFEGTIIGEILDSEITNSTNTTTGFNIDNFNIKLYNGSGIISLYASDIFQTNQTSPVVSFMFKVYEPGALKLHIAGKKLRAFEWGESMELENIKVTEEFIEKNDMVLVNVIDTYRNLPLKLLKFYTWMTQRYMFNYTLKTDDDCYLNLENIVERSRLILDEGGSKQWWGQFRRNWYVERHGKWSERLYTSSSYPTFGCGAGNVLSSDLVYWLADNEENLQVYQGEDVSLGIWLAALGPQFIADAHWQCDNRTCEPDMYNMPELSPQQLTNMWQNKMKCGNPCGC</sequence>
<dbReference type="PANTHER" id="PTHR11214:SF219">
    <property type="entry name" value="UDP-GALNAC:BETA-1,3-N-ACETYLGALACTOSAMINYLTRANSFERASE 2"/>
    <property type="match status" value="1"/>
</dbReference>
<dbReference type="GO" id="GO:0006493">
    <property type="term" value="P:protein O-linked glycosylation"/>
    <property type="evidence" value="ECO:0007669"/>
    <property type="project" value="TreeGrafter"/>
</dbReference>
<evidence type="ECO:0000256" key="1">
    <source>
        <dbReference type="ARBA" id="ARBA00004240"/>
    </source>
</evidence>
<proteinExistence type="inferred from homology"/>
<evidence type="ECO:0000256" key="15">
    <source>
        <dbReference type="RuleBase" id="RU363063"/>
    </source>
</evidence>
<dbReference type="OrthoDB" id="2139606at2759"/>
<evidence type="ECO:0000256" key="2">
    <source>
        <dbReference type="ARBA" id="ARBA00004323"/>
    </source>
</evidence>
<name>A0A8J1Y5B7_OWEFU</name>
<keyword evidence="9" id="KW-0735">Signal-anchor</keyword>
<evidence type="ECO:0000256" key="6">
    <source>
        <dbReference type="ARBA" id="ARBA00022679"/>
    </source>
</evidence>
<comment type="pathway">
    <text evidence="3">Protein modification; protein glycosylation.</text>
</comment>
<comment type="subcellular location">
    <subcellularLocation>
        <location evidence="1">Endoplasmic reticulum</location>
    </subcellularLocation>
    <subcellularLocation>
        <location evidence="2 15">Golgi apparatus membrane</location>
        <topology evidence="2 15">Single-pass type II membrane protein</topology>
    </subcellularLocation>
</comment>
<dbReference type="EMBL" id="CAIIXF020000008">
    <property type="protein sequence ID" value="CAH1793171.1"/>
    <property type="molecule type" value="Genomic_DNA"/>
</dbReference>
<comment type="similarity">
    <text evidence="4 15">Belongs to the glycosyltransferase 31 family.</text>
</comment>
<organism evidence="16 17">
    <name type="scientific">Owenia fusiformis</name>
    <name type="common">Polychaete worm</name>
    <dbReference type="NCBI Taxonomy" id="6347"/>
    <lineage>
        <taxon>Eukaryota</taxon>
        <taxon>Metazoa</taxon>
        <taxon>Spiralia</taxon>
        <taxon>Lophotrochozoa</taxon>
        <taxon>Annelida</taxon>
        <taxon>Polychaeta</taxon>
        <taxon>Sedentaria</taxon>
        <taxon>Canalipalpata</taxon>
        <taxon>Sabellida</taxon>
        <taxon>Oweniida</taxon>
        <taxon>Oweniidae</taxon>
        <taxon>Owenia</taxon>
    </lineage>
</organism>
<keyword evidence="13" id="KW-0325">Glycoprotein</keyword>
<dbReference type="PANTHER" id="PTHR11214">
    <property type="entry name" value="BETA-1,3-N-ACETYLGLUCOSAMINYLTRANSFERASE"/>
    <property type="match status" value="1"/>
</dbReference>
<dbReference type="Gene3D" id="3.90.550.50">
    <property type="match status" value="1"/>
</dbReference>
<dbReference type="Pfam" id="PF01762">
    <property type="entry name" value="Galactosyl_T"/>
    <property type="match status" value="1"/>
</dbReference>
<gene>
    <name evidence="16" type="ORF">OFUS_LOCUS18051</name>
</gene>
<keyword evidence="12" id="KW-0472">Membrane</keyword>
<evidence type="ECO:0000256" key="3">
    <source>
        <dbReference type="ARBA" id="ARBA00004922"/>
    </source>
</evidence>
<evidence type="ECO:0000313" key="16">
    <source>
        <dbReference type="EMBL" id="CAH1793171.1"/>
    </source>
</evidence>
<keyword evidence="10" id="KW-1133">Transmembrane helix</keyword>
<keyword evidence="17" id="KW-1185">Reference proteome</keyword>
<evidence type="ECO:0000256" key="4">
    <source>
        <dbReference type="ARBA" id="ARBA00008661"/>
    </source>
</evidence>
<dbReference type="InterPro" id="IPR002659">
    <property type="entry name" value="Glyco_trans_31"/>
</dbReference>
<comment type="catalytic activity">
    <reaction evidence="14">
        <text>3-O-(N-acetyl-beta-D-glucosaminyl-(1-&gt;4)-alpha-D-mannosyl)-L-threonyl-[protein] + UDP-N-acetyl-alpha-D-galactosamine = 3-O-[beta-D-GalNAc-(1-&gt;3)-beta-D-GlcNAc-(1-&gt;4)-alpha-D-Man]-L-Thr-[protein] + UDP + H(+)</text>
        <dbReference type="Rhea" id="RHEA:37667"/>
        <dbReference type="Rhea" id="RHEA-COMP:13308"/>
        <dbReference type="Rhea" id="RHEA-COMP:13618"/>
        <dbReference type="ChEBI" id="CHEBI:15378"/>
        <dbReference type="ChEBI" id="CHEBI:58223"/>
        <dbReference type="ChEBI" id="CHEBI:67138"/>
        <dbReference type="ChEBI" id="CHEBI:136709"/>
        <dbReference type="ChEBI" id="CHEBI:137540"/>
        <dbReference type="EC" id="2.4.1.313"/>
    </reaction>
</comment>
<dbReference type="Proteomes" id="UP000749559">
    <property type="component" value="Unassembled WGS sequence"/>
</dbReference>
<accession>A0A8J1Y5B7</accession>
<evidence type="ECO:0000256" key="12">
    <source>
        <dbReference type="ARBA" id="ARBA00023136"/>
    </source>
</evidence>
<dbReference type="GO" id="GO:0000139">
    <property type="term" value="C:Golgi membrane"/>
    <property type="evidence" value="ECO:0007669"/>
    <property type="project" value="UniProtKB-SubCell"/>
</dbReference>
<dbReference type="GO" id="GO:0005783">
    <property type="term" value="C:endoplasmic reticulum"/>
    <property type="evidence" value="ECO:0007669"/>
    <property type="project" value="UniProtKB-SubCell"/>
</dbReference>
<reference evidence="16" key="1">
    <citation type="submission" date="2022-03" db="EMBL/GenBank/DDBJ databases">
        <authorList>
            <person name="Martin C."/>
        </authorList>
    </citation>
    <scope>NUCLEOTIDE SEQUENCE</scope>
</reference>
<dbReference type="AlphaFoldDB" id="A0A8J1Y5B7"/>